<feature type="transmembrane region" description="Helical" evidence="1">
    <location>
        <begin position="458"/>
        <end position="479"/>
    </location>
</feature>
<keyword evidence="3" id="KW-1185">Reference proteome</keyword>
<evidence type="ECO:0000313" key="2">
    <source>
        <dbReference type="EMBL" id="KAG1777015.1"/>
    </source>
</evidence>
<evidence type="ECO:0000313" key="3">
    <source>
        <dbReference type="Proteomes" id="UP000714275"/>
    </source>
</evidence>
<dbReference type="Proteomes" id="UP000714275">
    <property type="component" value="Unassembled WGS sequence"/>
</dbReference>
<dbReference type="OrthoDB" id="2688021at2759"/>
<keyword evidence="1" id="KW-0472">Membrane</keyword>
<sequence length="568" mass="61861">MLPPPFSASHMAIASKPTKTTWDPSSLLAYDPLPNQLDDSDSVTFDVKSVPDFYDRSLTSRRYALAGVACASIVSCCCIVAGAIIMTVPGGAVTVIPAGRSGITLQKEMLVMSLNLIVTLCTESTGFVHNISLRSALASESRLSFNSNLRLLTAARGWSNPNGALLNGIMVVLLIISYSSVSLAALTSYATRLMASNDITAEVDIIGIPLLLLGVALLLQVAIALSGMRAAKILTWSSSSLDLTAALIRHTQLTPVLLRCMRSVSDFDVDGGPARPSETQPSAWHAHPSIRKVINSLWGLVIACAGWGALILYIHYTYESFTGTITWKSWSFFPDDQNFLYSLNYPLAGGGIQWWIMAYVNLAIIQGPLTLCLHCSELIANVIRDEGHWRCGTRKKGITPAMNPLKSVFANPLCLALLVAKPALHWIFGLCFVFYAIVDHFDFNSASGVVIMINMYPMQIFNLCIMLFVFACFFTLVALRQRRGSQPAAYGHLQTLANLVDEWTPVMWWGHKEDGLPYCHAGTSDQLLPAVKMDCVYAGTSVGSHPSVSRSPRLAQTFLDLSFLNKGP</sequence>
<name>A0A9P7D1R1_9AGAM</name>
<dbReference type="AlphaFoldDB" id="A0A9P7D1R1"/>
<gene>
    <name evidence="2" type="ORF">EV702DRAFT_299677</name>
</gene>
<organism evidence="2 3">
    <name type="scientific">Suillus placidus</name>
    <dbReference type="NCBI Taxonomy" id="48579"/>
    <lineage>
        <taxon>Eukaryota</taxon>
        <taxon>Fungi</taxon>
        <taxon>Dikarya</taxon>
        <taxon>Basidiomycota</taxon>
        <taxon>Agaricomycotina</taxon>
        <taxon>Agaricomycetes</taxon>
        <taxon>Agaricomycetidae</taxon>
        <taxon>Boletales</taxon>
        <taxon>Suillineae</taxon>
        <taxon>Suillaceae</taxon>
        <taxon>Suillus</taxon>
    </lineage>
</organism>
<feature type="transmembrane region" description="Helical" evidence="1">
    <location>
        <begin position="63"/>
        <end position="89"/>
    </location>
</feature>
<evidence type="ECO:0000256" key="1">
    <source>
        <dbReference type="SAM" id="Phobius"/>
    </source>
</evidence>
<reference evidence="2" key="1">
    <citation type="journal article" date="2020" name="New Phytol.">
        <title>Comparative genomics reveals dynamic genome evolution in host specialist ectomycorrhizal fungi.</title>
        <authorList>
            <person name="Lofgren L.A."/>
            <person name="Nguyen N.H."/>
            <person name="Vilgalys R."/>
            <person name="Ruytinx J."/>
            <person name="Liao H.L."/>
            <person name="Branco S."/>
            <person name="Kuo A."/>
            <person name="LaButti K."/>
            <person name="Lipzen A."/>
            <person name="Andreopoulos W."/>
            <person name="Pangilinan J."/>
            <person name="Riley R."/>
            <person name="Hundley H."/>
            <person name="Na H."/>
            <person name="Barry K."/>
            <person name="Grigoriev I.V."/>
            <person name="Stajich J.E."/>
            <person name="Kennedy P.G."/>
        </authorList>
    </citation>
    <scope>NUCLEOTIDE SEQUENCE</scope>
    <source>
        <strain evidence="2">DOB743</strain>
    </source>
</reference>
<protein>
    <submittedName>
        <fullName evidence="2">Uncharacterized protein</fullName>
    </submittedName>
</protein>
<accession>A0A9P7D1R1</accession>
<keyword evidence="1" id="KW-0812">Transmembrane</keyword>
<feature type="transmembrane region" description="Helical" evidence="1">
    <location>
        <begin position="164"/>
        <end position="185"/>
    </location>
</feature>
<keyword evidence="1" id="KW-1133">Transmembrane helix</keyword>
<feature type="transmembrane region" description="Helical" evidence="1">
    <location>
        <begin position="297"/>
        <end position="318"/>
    </location>
</feature>
<proteinExistence type="predicted"/>
<feature type="transmembrane region" description="Helical" evidence="1">
    <location>
        <begin position="205"/>
        <end position="225"/>
    </location>
</feature>
<dbReference type="EMBL" id="JABBWD010000023">
    <property type="protein sequence ID" value="KAG1777015.1"/>
    <property type="molecule type" value="Genomic_DNA"/>
</dbReference>
<comment type="caution">
    <text evidence="2">The sequence shown here is derived from an EMBL/GenBank/DDBJ whole genome shotgun (WGS) entry which is preliminary data.</text>
</comment>
<feature type="transmembrane region" description="Helical" evidence="1">
    <location>
        <begin position="413"/>
        <end position="438"/>
    </location>
</feature>